<dbReference type="InterPro" id="IPR027417">
    <property type="entry name" value="P-loop_NTPase"/>
</dbReference>
<comment type="caution">
    <text evidence="2">The sequence shown here is derived from an EMBL/GenBank/DDBJ whole genome shotgun (WGS) entry which is preliminary data.</text>
</comment>
<dbReference type="Pfam" id="PF01656">
    <property type="entry name" value="CbiA"/>
    <property type="match status" value="1"/>
</dbReference>
<dbReference type="SUPFAM" id="SSF52540">
    <property type="entry name" value="P-loop containing nucleoside triphosphate hydrolases"/>
    <property type="match status" value="1"/>
</dbReference>
<accession>A0ABS1UBZ9</accession>
<dbReference type="CDD" id="cd02042">
    <property type="entry name" value="ParAB_family"/>
    <property type="match status" value="1"/>
</dbReference>
<proteinExistence type="predicted"/>
<evidence type="ECO:0000313" key="2">
    <source>
        <dbReference type="EMBL" id="MBL6082213.1"/>
    </source>
</evidence>
<dbReference type="Proteomes" id="UP000660885">
    <property type="component" value="Unassembled WGS sequence"/>
</dbReference>
<dbReference type="PANTHER" id="PTHR13696:SF96">
    <property type="entry name" value="COBQ_COBB_MIND_PARA NUCLEOTIDE BINDING DOMAIN-CONTAINING PROTEIN"/>
    <property type="match status" value="1"/>
</dbReference>
<evidence type="ECO:0000313" key="3">
    <source>
        <dbReference type="Proteomes" id="UP000660885"/>
    </source>
</evidence>
<protein>
    <submittedName>
        <fullName evidence="2">ParA family protein</fullName>
    </submittedName>
</protein>
<dbReference type="PANTHER" id="PTHR13696">
    <property type="entry name" value="P-LOOP CONTAINING NUCLEOSIDE TRIPHOSPHATE HYDROLASE"/>
    <property type="match status" value="1"/>
</dbReference>
<dbReference type="InterPro" id="IPR050678">
    <property type="entry name" value="DNA_Partitioning_ATPase"/>
</dbReference>
<dbReference type="Gene3D" id="3.40.50.300">
    <property type="entry name" value="P-loop containing nucleotide triphosphate hydrolases"/>
    <property type="match status" value="1"/>
</dbReference>
<keyword evidence="3" id="KW-1185">Reference proteome</keyword>
<dbReference type="PIRSF" id="PIRSF009320">
    <property type="entry name" value="Nuc_binding_HP_1000"/>
    <property type="match status" value="1"/>
</dbReference>
<evidence type="ECO:0000259" key="1">
    <source>
        <dbReference type="Pfam" id="PF01656"/>
    </source>
</evidence>
<feature type="domain" description="CobQ/CobB/MinD/ParA nucleotide binding" evidence="1">
    <location>
        <begin position="11"/>
        <end position="188"/>
    </location>
</feature>
<reference evidence="2 3" key="1">
    <citation type="submission" date="2021-01" db="EMBL/GenBank/DDBJ databases">
        <title>Belnapia mucosa sp. nov. and Belnapia arida sp. nov., isolated from the Tabernas Desert (Almeria, Spain).</title>
        <authorList>
            <person name="Molina-Menor E."/>
            <person name="Vidal-Verdu A."/>
            <person name="Calonge A."/>
            <person name="Satari L."/>
            <person name="Pereto J."/>
            <person name="Porcar M."/>
        </authorList>
    </citation>
    <scope>NUCLEOTIDE SEQUENCE [LARGE SCALE GENOMIC DNA]</scope>
    <source>
        <strain evidence="2 3">T18</strain>
    </source>
</reference>
<organism evidence="2 3">
    <name type="scientific">Belnapia arida</name>
    <dbReference type="NCBI Taxonomy" id="2804533"/>
    <lineage>
        <taxon>Bacteria</taxon>
        <taxon>Pseudomonadati</taxon>
        <taxon>Pseudomonadota</taxon>
        <taxon>Alphaproteobacteria</taxon>
        <taxon>Acetobacterales</taxon>
        <taxon>Roseomonadaceae</taxon>
        <taxon>Belnapia</taxon>
    </lineage>
</organism>
<dbReference type="InterPro" id="IPR002586">
    <property type="entry name" value="CobQ/CobB/MinD/ParA_Nub-bd_dom"/>
</dbReference>
<gene>
    <name evidence="2" type="ORF">JMJ56_30005</name>
</gene>
<name>A0ABS1UBZ9_9PROT</name>
<dbReference type="EMBL" id="JAETWB010000053">
    <property type="protein sequence ID" value="MBL6082213.1"/>
    <property type="molecule type" value="Genomic_DNA"/>
</dbReference>
<sequence>MKAATGGRVLLIASPKGGVGKSSMCRNILVAAAIAGARVQGVDLDAQQTLVKWHQRRELVRKTYPETPEVPVVGLALSDWRAALREAPRFDLTVIDTPPSIEVQYGAAVALCQAAHHVLVPTGATQDDVDSVTPWMRTLTEAGVSASFVLNKANRRVKSYEAVRTKLLKAGALCPVEIPMLEDIHVSAGKGLAVLDLSNKKTNETFEALWAYVSRAAGMKVSVEAPAA</sequence>